<protein>
    <submittedName>
        <fullName evidence="9">Molybdopterin-dependent oxidoreductase</fullName>
    </submittedName>
</protein>
<dbReference type="EMBL" id="JAJMLW010000003">
    <property type="protein sequence ID" value="MCI2242437.1"/>
    <property type="molecule type" value="Genomic_DNA"/>
</dbReference>
<dbReference type="Proteomes" id="UP001430755">
    <property type="component" value="Unassembled WGS sequence"/>
</dbReference>
<organism evidence="9 10">
    <name type="scientific">Adlercreutzia faecimuris</name>
    <dbReference type="NCBI Taxonomy" id="2897341"/>
    <lineage>
        <taxon>Bacteria</taxon>
        <taxon>Bacillati</taxon>
        <taxon>Actinomycetota</taxon>
        <taxon>Coriobacteriia</taxon>
        <taxon>Eggerthellales</taxon>
        <taxon>Eggerthellaceae</taxon>
        <taxon>Adlercreutzia</taxon>
    </lineage>
</organism>
<keyword evidence="2" id="KW-0479">Metal-binding</keyword>
<keyword evidence="5" id="KW-0408">Iron</keyword>
<evidence type="ECO:0000256" key="1">
    <source>
        <dbReference type="ARBA" id="ARBA00010312"/>
    </source>
</evidence>
<dbReference type="PROSITE" id="PS51669">
    <property type="entry name" value="4FE4S_MOW_BIS_MGD"/>
    <property type="match status" value="1"/>
</dbReference>
<name>A0ABS9WJI5_9ACTN</name>
<dbReference type="Gene3D" id="3.40.50.740">
    <property type="match status" value="1"/>
</dbReference>
<dbReference type="PANTHER" id="PTHR43742:SF6">
    <property type="entry name" value="OXIDOREDUCTASE YYAE-RELATED"/>
    <property type="match status" value="1"/>
</dbReference>
<dbReference type="RefSeq" id="WP_242165705.1">
    <property type="nucleotide sequence ID" value="NZ_JAJMLW010000003.1"/>
</dbReference>
<comment type="similarity">
    <text evidence="1">Belongs to the prokaryotic molybdopterin-containing oxidoreductase family.</text>
</comment>
<dbReference type="InterPro" id="IPR009010">
    <property type="entry name" value="Asp_de-COase-like_dom_sf"/>
</dbReference>
<dbReference type="InterPro" id="IPR006311">
    <property type="entry name" value="TAT_signal"/>
</dbReference>
<dbReference type="Pfam" id="PF04879">
    <property type="entry name" value="Molybdop_Fe4S4"/>
    <property type="match status" value="1"/>
</dbReference>
<evidence type="ECO:0000256" key="3">
    <source>
        <dbReference type="ARBA" id="ARBA00022729"/>
    </source>
</evidence>
<evidence type="ECO:0000259" key="8">
    <source>
        <dbReference type="PROSITE" id="PS51669"/>
    </source>
</evidence>
<accession>A0ABS9WJI5</accession>
<dbReference type="SUPFAM" id="SSF53706">
    <property type="entry name" value="Formate dehydrogenase/DMSO reductase, domains 1-3"/>
    <property type="match status" value="1"/>
</dbReference>
<keyword evidence="10" id="KW-1185">Reference proteome</keyword>
<feature type="signal peptide" evidence="7">
    <location>
        <begin position="1"/>
        <end position="40"/>
    </location>
</feature>
<keyword evidence="3 7" id="KW-0732">Signal</keyword>
<comment type="caution">
    <text evidence="9">The sequence shown here is derived from an EMBL/GenBank/DDBJ whole genome shotgun (WGS) entry which is preliminary data.</text>
</comment>
<evidence type="ECO:0000256" key="7">
    <source>
        <dbReference type="SAM" id="SignalP"/>
    </source>
</evidence>
<dbReference type="PANTHER" id="PTHR43742">
    <property type="entry name" value="TRIMETHYLAMINE-N-OXIDE REDUCTASE"/>
    <property type="match status" value="1"/>
</dbReference>
<dbReference type="SUPFAM" id="SSF50692">
    <property type="entry name" value="ADC-like"/>
    <property type="match status" value="1"/>
</dbReference>
<dbReference type="SMART" id="SM00926">
    <property type="entry name" value="Molybdop_Fe4S4"/>
    <property type="match status" value="1"/>
</dbReference>
<evidence type="ECO:0000256" key="2">
    <source>
        <dbReference type="ARBA" id="ARBA00022723"/>
    </source>
</evidence>
<dbReference type="Pfam" id="PF01568">
    <property type="entry name" value="Molydop_binding"/>
    <property type="match status" value="1"/>
</dbReference>
<dbReference type="InterPro" id="IPR006657">
    <property type="entry name" value="MoPterin_dinucl-bd_dom"/>
</dbReference>
<dbReference type="Gene3D" id="3.40.50.12440">
    <property type="match status" value="2"/>
</dbReference>
<feature type="chain" id="PRO_5045483752" evidence="7">
    <location>
        <begin position="41"/>
        <end position="840"/>
    </location>
</feature>
<feature type="domain" description="4Fe-4S Mo/W bis-MGD-type" evidence="8">
    <location>
        <begin position="53"/>
        <end position="110"/>
    </location>
</feature>
<dbReference type="Gene3D" id="3.40.228.10">
    <property type="entry name" value="Dimethylsulfoxide Reductase, domain 2"/>
    <property type="match status" value="1"/>
</dbReference>
<sequence>MSGTASPLGGLTRRSFLKTTAVAGAATVAVGAAAPTVALAEGAAPVTAGSAEEQVYRGVCRPNCFGFCHLNVHVHDGKVMKTTRAPYNESCYDRICQRGLSHVQRIYDPQRLQYPMRRAEGTERGAGQWERVTWDEALDEIAGKIKEIQGKYGESAVAFLTASGNQAAGITSAYSRLIALLNASNIGPCLDMGSYYGMAAVAGNYVSPLMGMMMWNGNEPTDAVNAKTIVVWGANITDAQIQNWHLIKEAKQAGVKLVVIDPIFTQIASQADKWIPIRPATDTLLKLALMRLVIERGAHDVAYLQQHTVAPYLVRSDTGKFLRRSDTGVAPTATGQVDATTGQEIMLDPVMVLVDGAIVPETEAAAPAIEGTCDFEGVECRTAFDLLVDNIMEHTVEEVSELTEIPVADIEELADIVIDGPVYHYEGYGPQAYNNGGQTTVAGLTLCALLGNLGKPGASYGAFWGIGLITNIAAAQYTAPKGPSTGFNIASVDLKNVVEQKKFQGKDADIKMLWMYSANPLNTHTDTHAWTDVIIPAMDYVVTADSALTDTAMYSDMVLPVAQWFELEEVANAGQCSSYNYNEKAIEPLYESKADPDIIRELAGKLGLGEFFTQSTSEVLDSLFSGPIATAVGASMDNLRDKKQVRFIPGDAEKKPYIAYENGAFATPTGRFEFYRETPVPRTPTTKTPTAEQVAAERLPHFEPPLEAWPENPLYEKYPLVLMSERPRYRVHSQWFSTPLLREIDPEPIVKINPADAKARGIADQSYIEAYNDRGTAVAKAIYSEAIRPGTLVYPKGWQLSQHKGGGWSNLSSTEFDVWIVNNNFMDVLCEIRPWDGKDR</sequence>
<gene>
    <name evidence="9" type="ORF">LPT13_08745</name>
</gene>
<dbReference type="InterPro" id="IPR006963">
    <property type="entry name" value="Mopterin_OxRdtase_4Fe-4S_dom"/>
</dbReference>
<evidence type="ECO:0000313" key="9">
    <source>
        <dbReference type="EMBL" id="MCI2242437.1"/>
    </source>
</evidence>
<dbReference type="InterPro" id="IPR006656">
    <property type="entry name" value="Mopterin_OxRdtase"/>
</dbReference>
<dbReference type="Pfam" id="PF00384">
    <property type="entry name" value="Molybdopterin"/>
    <property type="match status" value="1"/>
</dbReference>
<evidence type="ECO:0000256" key="5">
    <source>
        <dbReference type="ARBA" id="ARBA00023004"/>
    </source>
</evidence>
<evidence type="ECO:0000256" key="6">
    <source>
        <dbReference type="ARBA" id="ARBA00023014"/>
    </source>
</evidence>
<keyword evidence="6" id="KW-0411">Iron-sulfur</keyword>
<dbReference type="PROSITE" id="PS51318">
    <property type="entry name" value="TAT"/>
    <property type="match status" value="1"/>
</dbReference>
<dbReference type="InterPro" id="IPR050612">
    <property type="entry name" value="Prok_Mopterin_Oxidored"/>
</dbReference>
<dbReference type="Gene3D" id="2.40.40.20">
    <property type="match status" value="1"/>
</dbReference>
<keyword evidence="4" id="KW-0560">Oxidoreductase</keyword>
<evidence type="ECO:0000313" key="10">
    <source>
        <dbReference type="Proteomes" id="UP001430755"/>
    </source>
</evidence>
<evidence type="ECO:0000256" key="4">
    <source>
        <dbReference type="ARBA" id="ARBA00023002"/>
    </source>
</evidence>
<proteinExistence type="inferred from homology"/>
<reference evidence="9" key="1">
    <citation type="submission" date="2021-11" db="EMBL/GenBank/DDBJ databases">
        <title>A Novel Adlercreutzia Species, isolated from a Allomyrina dichotoma larva feces.</title>
        <authorList>
            <person name="Suh M.K."/>
        </authorList>
    </citation>
    <scope>NUCLEOTIDE SEQUENCE</scope>
    <source>
        <strain evidence="9">JBNU-10</strain>
    </source>
</reference>